<evidence type="ECO:0000256" key="1">
    <source>
        <dbReference type="SAM" id="MobiDB-lite"/>
    </source>
</evidence>
<evidence type="ECO:0000313" key="4">
    <source>
        <dbReference type="Proteomes" id="UP000218231"/>
    </source>
</evidence>
<feature type="region of interest" description="Disordered" evidence="1">
    <location>
        <begin position="48"/>
        <end position="70"/>
    </location>
</feature>
<evidence type="ECO:0000259" key="2">
    <source>
        <dbReference type="Pfam" id="PF20811"/>
    </source>
</evidence>
<dbReference type="Proteomes" id="UP000218231">
    <property type="component" value="Unassembled WGS sequence"/>
</dbReference>
<gene>
    <name evidence="3" type="ORF">WR25_00453</name>
</gene>
<dbReference type="EMBL" id="LIAE01009964">
    <property type="protein sequence ID" value="PAV67284.1"/>
    <property type="molecule type" value="Genomic_DNA"/>
</dbReference>
<organism evidence="3 4">
    <name type="scientific">Diploscapter pachys</name>
    <dbReference type="NCBI Taxonomy" id="2018661"/>
    <lineage>
        <taxon>Eukaryota</taxon>
        <taxon>Metazoa</taxon>
        <taxon>Ecdysozoa</taxon>
        <taxon>Nematoda</taxon>
        <taxon>Chromadorea</taxon>
        <taxon>Rhabditida</taxon>
        <taxon>Rhabditina</taxon>
        <taxon>Rhabditomorpha</taxon>
        <taxon>Rhabditoidea</taxon>
        <taxon>Rhabditidae</taxon>
        <taxon>Diploscapter</taxon>
    </lineage>
</organism>
<comment type="caution">
    <text evidence="3">The sequence shown here is derived from an EMBL/GenBank/DDBJ whole genome shotgun (WGS) entry which is preliminary data.</text>
</comment>
<feature type="compositionally biased region" description="Acidic residues" evidence="1">
    <location>
        <begin position="11"/>
        <end position="21"/>
    </location>
</feature>
<reference evidence="3 4" key="1">
    <citation type="journal article" date="2017" name="Curr. Biol.">
        <title>Genome architecture and evolution of a unichromosomal asexual nematode.</title>
        <authorList>
            <person name="Fradin H."/>
            <person name="Zegar C."/>
            <person name="Gutwein M."/>
            <person name="Lucas J."/>
            <person name="Kovtun M."/>
            <person name="Corcoran D."/>
            <person name="Baugh L.R."/>
            <person name="Kiontke K."/>
            <person name="Gunsalus K."/>
            <person name="Fitch D.H."/>
            <person name="Piano F."/>
        </authorList>
    </citation>
    <scope>NUCLEOTIDE SEQUENCE [LARGE SCALE GENOMIC DNA]</scope>
    <source>
        <strain evidence="3">PF1309</strain>
    </source>
</reference>
<dbReference type="InterPro" id="IPR048362">
    <property type="entry name" value="PARG_helical"/>
</dbReference>
<dbReference type="OrthoDB" id="1937899at2759"/>
<accession>A0A2A2K054</accession>
<keyword evidence="4" id="KW-1185">Reference proteome</keyword>
<sequence length="213" mass="24401">MENKSKNSQSPEDEKDILDFDAETDVDSVTFEQLMDKIEKSVLIDKPNDVELPWGNSAVASSRSKDKSDPNEYWSNVIKSIDNFISLDESKIKIGDVVEFTRKMLRSESDKRFYALEKFFGQTPEEEQAKIVRTIKGIAQLVKRGPELFPKGIPMLKQVSKYKVRQFYPEAQILDCNVTMSQEQCAVLLANAFFGTFSQSKRENNYNRLSFVG</sequence>
<feature type="region of interest" description="Disordered" evidence="1">
    <location>
        <begin position="1"/>
        <end position="21"/>
    </location>
</feature>
<name>A0A2A2K054_9BILA</name>
<feature type="domain" description="PARG helical" evidence="2">
    <location>
        <begin position="125"/>
        <end position="210"/>
    </location>
</feature>
<dbReference type="Pfam" id="PF20811">
    <property type="entry name" value="PARG_cat_N"/>
    <property type="match status" value="1"/>
</dbReference>
<proteinExistence type="predicted"/>
<protein>
    <recommendedName>
        <fullName evidence="2">PARG helical domain-containing protein</fullName>
    </recommendedName>
</protein>
<feature type="compositionally biased region" description="Polar residues" evidence="1">
    <location>
        <begin position="1"/>
        <end position="10"/>
    </location>
</feature>
<dbReference type="AlphaFoldDB" id="A0A2A2K054"/>
<evidence type="ECO:0000313" key="3">
    <source>
        <dbReference type="EMBL" id="PAV67284.1"/>
    </source>
</evidence>